<dbReference type="PANTHER" id="PTHR43289">
    <property type="entry name" value="MITOGEN-ACTIVATED PROTEIN KINASE KINASE KINASE 20-RELATED"/>
    <property type="match status" value="1"/>
</dbReference>
<dbReference type="Gene3D" id="1.10.510.10">
    <property type="entry name" value="Transferase(Phosphotransferase) domain 1"/>
    <property type="match status" value="1"/>
</dbReference>
<keyword evidence="3" id="KW-0808">Transferase</keyword>
<proteinExistence type="predicted"/>
<keyword evidence="4 9" id="KW-0547">Nucleotide-binding</keyword>
<keyword evidence="6 9" id="KW-0067">ATP-binding</keyword>
<evidence type="ECO:0000256" key="2">
    <source>
        <dbReference type="ARBA" id="ARBA00022527"/>
    </source>
</evidence>
<dbReference type="RefSeq" id="WP_139805525.1">
    <property type="nucleotide sequence ID" value="NZ_MVHT01000312.1"/>
</dbReference>
<evidence type="ECO:0000256" key="1">
    <source>
        <dbReference type="ARBA" id="ARBA00012513"/>
    </source>
</evidence>
<dbReference type="AlphaFoldDB" id="A0A1X0EFH8"/>
<name>A0A1X0EFH8_MYCIE</name>
<feature type="non-terminal residue" evidence="11">
    <location>
        <position position="154"/>
    </location>
</feature>
<feature type="non-terminal residue" evidence="11">
    <location>
        <position position="1"/>
    </location>
</feature>
<reference evidence="11 12" key="1">
    <citation type="submission" date="2017-02" db="EMBL/GenBank/DDBJ databases">
        <title>The new phylogeny of genus Mycobacterium.</title>
        <authorList>
            <person name="Tortoli E."/>
            <person name="Trovato A."/>
            <person name="Cirillo D.M."/>
        </authorList>
    </citation>
    <scope>NUCLEOTIDE SEQUENCE [LARGE SCALE GENOMIC DNA]</scope>
    <source>
        <strain evidence="11 12">DSM 44049</strain>
    </source>
</reference>
<keyword evidence="12" id="KW-1185">Reference proteome</keyword>
<protein>
    <recommendedName>
        <fullName evidence="1">non-specific serine/threonine protein kinase</fullName>
        <ecNumber evidence="1">2.7.11.1</ecNumber>
    </recommendedName>
</protein>
<keyword evidence="2" id="KW-0723">Serine/threonine-protein kinase</keyword>
<keyword evidence="5" id="KW-0418">Kinase</keyword>
<accession>A0A1X0EFH8</accession>
<dbReference type="GO" id="GO:0005524">
    <property type="term" value="F:ATP binding"/>
    <property type="evidence" value="ECO:0007669"/>
    <property type="project" value="UniProtKB-UniRule"/>
</dbReference>
<dbReference type="PROSITE" id="PS00107">
    <property type="entry name" value="PROTEIN_KINASE_ATP"/>
    <property type="match status" value="1"/>
</dbReference>
<dbReference type="PANTHER" id="PTHR43289:SF6">
    <property type="entry name" value="SERINE_THREONINE-PROTEIN KINASE NEKL-3"/>
    <property type="match status" value="1"/>
</dbReference>
<evidence type="ECO:0000256" key="4">
    <source>
        <dbReference type="ARBA" id="ARBA00022741"/>
    </source>
</evidence>
<dbReference type="Gene3D" id="3.30.200.20">
    <property type="entry name" value="Phosphorylase Kinase, domain 1"/>
    <property type="match status" value="1"/>
</dbReference>
<evidence type="ECO:0000256" key="8">
    <source>
        <dbReference type="ARBA" id="ARBA00048679"/>
    </source>
</evidence>
<gene>
    <name evidence="11" type="ORF">BST27_30925</name>
</gene>
<evidence type="ECO:0000313" key="12">
    <source>
        <dbReference type="Proteomes" id="UP000192739"/>
    </source>
</evidence>
<feature type="domain" description="Protein kinase" evidence="10">
    <location>
        <begin position="3"/>
        <end position="154"/>
    </location>
</feature>
<dbReference type="InterPro" id="IPR000719">
    <property type="entry name" value="Prot_kinase_dom"/>
</dbReference>
<dbReference type="SUPFAM" id="SSF56112">
    <property type="entry name" value="Protein kinase-like (PK-like)"/>
    <property type="match status" value="1"/>
</dbReference>
<evidence type="ECO:0000256" key="9">
    <source>
        <dbReference type="PROSITE-ProRule" id="PRU10141"/>
    </source>
</evidence>
<sequence length="154" mass="16992">GRYRLISVIGQGAMGTVYRARDTEIDRDVAIKVLPPQLANEPGYEQRFRREAYTAARLSEPHIIPIYDTGEIDGRLYLVMPIVEGTDVGALLHRDGPMPPQRAVHIIEQLAAALDAAHAAGLVHRDIKPSNTLVTPRDFVYLIDFGIVHDATAT</sequence>
<organism evidence="11 12">
    <name type="scientific">Mycobacterium intermedium</name>
    <dbReference type="NCBI Taxonomy" id="28445"/>
    <lineage>
        <taxon>Bacteria</taxon>
        <taxon>Bacillati</taxon>
        <taxon>Actinomycetota</taxon>
        <taxon>Actinomycetes</taxon>
        <taxon>Mycobacteriales</taxon>
        <taxon>Mycobacteriaceae</taxon>
        <taxon>Mycobacterium</taxon>
        <taxon>Mycobacterium simiae complex</taxon>
    </lineage>
</organism>
<comment type="caution">
    <text evidence="11">The sequence shown here is derived from an EMBL/GenBank/DDBJ whole genome shotgun (WGS) entry which is preliminary data.</text>
</comment>
<dbReference type="InterPro" id="IPR017441">
    <property type="entry name" value="Protein_kinase_ATP_BS"/>
</dbReference>
<feature type="binding site" evidence="9">
    <location>
        <position position="32"/>
    </location>
    <ligand>
        <name>ATP</name>
        <dbReference type="ChEBI" id="CHEBI:30616"/>
    </ligand>
</feature>
<dbReference type="GO" id="GO:0080090">
    <property type="term" value="P:regulation of primary metabolic process"/>
    <property type="evidence" value="ECO:0007669"/>
    <property type="project" value="UniProtKB-ARBA"/>
</dbReference>
<dbReference type="EMBL" id="MVHT01000312">
    <property type="protein sequence ID" value="ORA83329.1"/>
    <property type="molecule type" value="Genomic_DNA"/>
</dbReference>
<evidence type="ECO:0000256" key="5">
    <source>
        <dbReference type="ARBA" id="ARBA00022777"/>
    </source>
</evidence>
<dbReference type="InterPro" id="IPR008271">
    <property type="entry name" value="Ser/Thr_kinase_AS"/>
</dbReference>
<dbReference type="FunFam" id="3.30.200.20:FF:000035">
    <property type="entry name" value="Serine/threonine protein kinase Stk1"/>
    <property type="match status" value="1"/>
</dbReference>
<dbReference type="GO" id="GO:0004674">
    <property type="term" value="F:protein serine/threonine kinase activity"/>
    <property type="evidence" value="ECO:0007669"/>
    <property type="project" value="UniProtKB-KW"/>
</dbReference>
<dbReference type="Pfam" id="PF00069">
    <property type="entry name" value="Pkinase"/>
    <property type="match status" value="1"/>
</dbReference>
<dbReference type="Proteomes" id="UP000192739">
    <property type="component" value="Unassembled WGS sequence"/>
</dbReference>
<evidence type="ECO:0000256" key="7">
    <source>
        <dbReference type="ARBA" id="ARBA00047899"/>
    </source>
</evidence>
<comment type="catalytic activity">
    <reaction evidence="7">
        <text>L-threonyl-[protein] + ATP = O-phospho-L-threonyl-[protein] + ADP + H(+)</text>
        <dbReference type="Rhea" id="RHEA:46608"/>
        <dbReference type="Rhea" id="RHEA-COMP:11060"/>
        <dbReference type="Rhea" id="RHEA-COMP:11605"/>
        <dbReference type="ChEBI" id="CHEBI:15378"/>
        <dbReference type="ChEBI" id="CHEBI:30013"/>
        <dbReference type="ChEBI" id="CHEBI:30616"/>
        <dbReference type="ChEBI" id="CHEBI:61977"/>
        <dbReference type="ChEBI" id="CHEBI:456216"/>
        <dbReference type="EC" id="2.7.11.1"/>
    </reaction>
</comment>
<dbReference type="EC" id="2.7.11.1" evidence="1"/>
<dbReference type="InterPro" id="IPR011009">
    <property type="entry name" value="Kinase-like_dom_sf"/>
</dbReference>
<dbReference type="PROSITE" id="PS00108">
    <property type="entry name" value="PROTEIN_KINASE_ST"/>
    <property type="match status" value="1"/>
</dbReference>
<dbReference type="SMART" id="SM00220">
    <property type="entry name" value="S_TKc"/>
    <property type="match status" value="1"/>
</dbReference>
<evidence type="ECO:0000259" key="10">
    <source>
        <dbReference type="PROSITE" id="PS50011"/>
    </source>
</evidence>
<comment type="catalytic activity">
    <reaction evidence="8">
        <text>L-seryl-[protein] + ATP = O-phospho-L-seryl-[protein] + ADP + H(+)</text>
        <dbReference type="Rhea" id="RHEA:17989"/>
        <dbReference type="Rhea" id="RHEA-COMP:9863"/>
        <dbReference type="Rhea" id="RHEA-COMP:11604"/>
        <dbReference type="ChEBI" id="CHEBI:15378"/>
        <dbReference type="ChEBI" id="CHEBI:29999"/>
        <dbReference type="ChEBI" id="CHEBI:30616"/>
        <dbReference type="ChEBI" id="CHEBI:83421"/>
        <dbReference type="ChEBI" id="CHEBI:456216"/>
        <dbReference type="EC" id="2.7.11.1"/>
    </reaction>
</comment>
<evidence type="ECO:0000256" key="6">
    <source>
        <dbReference type="ARBA" id="ARBA00022840"/>
    </source>
</evidence>
<evidence type="ECO:0000256" key="3">
    <source>
        <dbReference type="ARBA" id="ARBA00022679"/>
    </source>
</evidence>
<dbReference type="PROSITE" id="PS50011">
    <property type="entry name" value="PROTEIN_KINASE_DOM"/>
    <property type="match status" value="1"/>
</dbReference>
<dbReference type="CDD" id="cd14014">
    <property type="entry name" value="STKc_PknB_like"/>
    <property type="match status" value="1"/>
</dbReference>
<evidence type="ECO:0000313" key="11">
    <source>
        <dbReference type="EMBL" id="ORA83329.1"/>
    </source>
</evidence>